<protein>
    <submittedName>
        <fullName evidence="1">Uncharacterized protein</fullName>
    </submittedName>
</protein>
<organism evidence="1 2">
    <name type="scientific">Komagataeibacter rhaeticus</name>
    <dbReference type="NCBI Taxonomy" id="215221"/>
    <lineage>
        <taxon>Bacteria</taxon>
        <taxon>Pseudomonadati</taxon>
        <taxon>Pseudomonadota</taxon>
        <taxon>Alphaproteobacteria</taxon>
        <taxon>Acetobacterales</taxon>
        <taxon>Acetobacteraceae</taxon>
        <taxon>Komagataeibacter</taxon>
    </lineage>
</organism>
<dbReference type="EMBL" id="CP050139">
    <property type="protein sequence ID" value="QIP36448.1"/>
    <property type="molecule type" value="Genomic_DNA"/>
</dbReference>
<name>A0A181CE25_9PROT</name>
<dbReference type="GeneID" id="85023297"/>
<reference evidence="1 2" key="1">
    <citation type="submission" date="2020-03" db="EMBL/GenBank/DDBJ databases">
        <title>Isolation of cellulose-producing strains, genome characterization and application of the synthesized cellulose films as an economical and sustainable material for piezoelectric sensor construction.</title>
        <authorList>
            <person name="Mangayil R.K."/>
        </authorList>
    </citation>
    <scope>NUCLEOTIDE SEQUENCE [LARGE SCALE GENOMIC DNA]</scope>
    <source>
        <strain evidence="1 2">ENS 9a1a</strain>
    </source>
</reference>
<evidence type="ECO:0000313" key="1">
    <source>
        <dbReference type="EMBL" id="QIP36448.1"/>
    </source>
</evidence>
<sequence length="54" mass="5992">MAFESIVLSDTVHQHDDRPVRSGTPPLRSPVRGIVFGLALSAPFWALVAFLIFR</sequence>
<dbReference type="KEGG" id="kre:GWK63_14085"/>
<keyword evidence="2" id="KW-1185">Reference proteome</keyword>
<dbReference type="Proteomes" id="UP000502533">
    <property type="component" value="Chromosome"/>
</dbReference>
<dbReference type="RefSeq" id="WP_166498161.1">
    <property type="nucleotide sequence ID" value="NZ_CALMTF010000075.1"/>
</dbReference>
<proteinExistence type="predicted"/>
<accession>A0A181CE25</accession>
<gene>
    <name evidence="1" type="ORF">GWK63_14085</name>
</gene>
<evidence type="ECO:0000313" key="2">
    <source>
        <dbReference type="Proteomes" id="UP000502533"/>
    </source>
</evidence>
<dbReference type="AlphaFoldDB" id="A0A181CE25"/>